<dbReference type="Gene3D" id="3.90.850.10">
    <property type="entry name" value="Fumarylacetoacetase-like, C-terminal domain"/>
    <property type="match status" value="1"/>
</dbReference>
<evidence type="ECO:0000313" key="2">
    <source>
        <dbReference type="Proteomes" id="UP000319809"/>
    </source>
</evidence>
<dbReference type="RefSeq" id="WP_140234149.1">
    <property type="nucleotide sequence ID" value="NZ_CP041036.1"/>
</dbReference>
<dbReference type="PANTHER" id="PTHR30143:SF0">
    <property type="entry name" value="2-KETO-4-PENTENOATE HYDRATASE"/>
    <property type="match status" value="1"/>
</dbReference>
<dbReference type="GO" id="GO:0005737">
    <property type="term" value="C:cytoplasm"/>
    <property type="evidence" value="ECO:0007669"/>
    <property type="project" value="TreeGrafter"/>
</dbReference>
<sequence length="257" mass="28255">MVQPININNIAKHLFLQRQTVDPISDLATANQIDTIDLALGIQLAMIDLNQQHVTGWKCLTPRDNGDLIVAPILAKAIINQPQCPIFSSAHRALIEPEIAFVVGQSFAADRHYSDDEIDQHIGATHMALELIQQRFSRDYNASFLEKLADGLSNQGVYLGPEIDKFKAFKASHIHLTVTQDDASRTYDGAHPCTLPASPLYWIVNFLTARGIEISAGQVIITGSYCGVLKVDMNKPVQIKYQGLGSMALSFTELSAN</sequence>
<gene>
    <name evidence="1" type="ORF">FH971_09565</name>
</gene>
<dbReference type="InterPro" id="IPR036663">
    <property type="entry name" value="Fumarylacetoacetase_C_sf"/>
</dbReference>
<dbReference type="GO" id="GO:0008684">
    <property type="term" value="F:2-oxopent-4-enoate hydratase activity"/>
    <property type="evidence" value="ECO:0007669"/>
    <property type="project" value="TreeGrafter"/>
</dbReference>
<dbReference type="AlphaFoldDB" id="A0A4Y5YEJ7"/>
<accession>A0A4Y5YEJ7</accession>
<reference evidence="1 2" key="1">
    <citation type="submission" date="2019-06" db="EMBL/GenBank/DDBJ databases">
        <title>The genome of Shewanella sp. SM1901.</title>
        <authorList>
            <person name="Cha Q."/>
        </authorList>
    </citation>
    <scope>NUCLEOTIDE SEQUENCE [LARGE SCALE GENOMIC DNA]</scope>
    <source>
        <strain evidence="1 2">SM1901</strain>
    </source>
</reference>
<dbReference type="Proteomes" id="UP000319809">
    <property type="component" value="Chromosome"/>
</dbReference>
<evidence type="ECO:0000313" key="1">
    <source>
        <dbReference type="EMBL" id="QDE31200.1"/>
    </source>
</evidence>
<keyword evidence="2" id="KW-1185">Reference proteome</keyword>
<organism evidence="1 2">
    <name type="scientific">Shewanella polaris</name>
    <dbReference type="NCBI Taxonomy" id="2588449"/>
    <lineage>
        <taxon>Bacteria</taxon>
        <taxon>Pseudomonadati</taxon>
        <taxon>Pseudomonadota</taxon>
        <taxon>Gammaproteobacteria</taxon>
        <taxon>Alteromonadales</taxon>
        <taxon>Shewanellaceae</taxon>
        <taxon>Shewanella</taxon>
    </lineage>
</organism>
<proteinExistence type="predicted"/>
<dbReference type="SUPFAM" id="SSF56529">
    <property type="entry name" value="FAH"/>
    <property type="match status" value="1"/>
</dbReference>
<dbReference type="KEGG" id="spol:FH971_09565"/>
<dbReference type="PANTHER" id="PTHR30143">
    <property type="entry name" value="ACID HYDRATASE"/>
    <property type="match status" value="1"/>
</dbReference>
<dbReference type="EMBL" id="CP041036">
    <property type="protein sequence ID" value="QDE31200.1"/>
    <property type="molecule type" value="Genomic_DNA"/>
</dbReference>
<name>A0A4Y5YEJ7_9GAMM</name>
<dbReference type="InterPro" id="IPR050772">
    <property type="entry name" value="Hydratase-Decarb/MhpD_sf"/>
</dbReference>
<protein>
    <submittedName>
        <fullName evidence="1">2-keto-4-pentenoate hydratase</fullName>
    </submittedName>
</protein>